<dbReference type="CDD" id="cd07176">
    <property type="entry name" value="terB"/>
    <property type="match status" value="1"/>
</dbReference>
<gene>
    <name evidence="2" type="ORF">ACFOGJ_27545</name>
</gene>
<dbReference type="RefSeq" id="WP_379906499.1">
    <property type="nucleotide sequence ID" value="NZ_JBHRTR010000054.1"/>
</dbReference>
<feature type="domain" description="Co-chaperone DjlA N-terminal" evidence="1">
    <location>
        <begin position="28"/>
        <end position="145"/>
    </location>
</feature>
<dbReference type="SUPFAM" id="SSF158682">
    <property type="entry name" value="TerB-like"/>
    <property type="match status" value="1"/>
</dbReference>
<dbReference type="Proteomes" id="UP001595528">
    <property type="component" value="Unassembled WGS sequence"/>
</dbReference>
<name>A0ABV7L9W5_9PROT</name>
<dbReference type="Pfam" id="PF05099">
    <property type="entry name" value="TerB"/>
    <property type="match status" value="1"/>
</dbReference>
<evidence type="ECO:0000259" key="1">
    <source>
        <dbReference type="Pfam" id="PF05099"/>
    </source>
</evidence>
<proteinExistence type="predicted"/>
<dbReference type="InterPro" id="IPR029024">
    <property type="entry name" value="TerB-like"/>
</dbReference>
<sequence length="146" mass="15874">MPVRWLKARPERLEKEATVHGTREFLHAVVAGGALVAAADGVILAVERKRLHDFVQANRALSGFDASDVEQAFMAIADRLERDFVSGRNEALQIIARLRGNAPAARLCMRACCAIAAADGLFDEDETRAVAEICQALGLDPESFEI</sequence>
<comment type="caution">
    <text evidence="2">The sequence shown here is derived from an EMBL/GenBank/DDBJ whole genome shotgun (WGS) entry which is preliminary data.</text>
</comment>
<evidence type="ECO:0000313" key="2">
    <source>
        <dbReference type="EMBL" id="MFC3231032.1"/>
    </source>
</evidence>
<accession>A0ABV7L9W5</accession>
<organism evidence="2 3">
    <name type="scientific">Marinibaculum pumilum</name>
    <dbReference type="NCBI Taxonomy" id="1766165"/>
    <lineage>
        <taxon>Bacteria</taxon>
        <taxon>Pseudomonadati</taxon>
        <taxon>Pseudomonadota</taxon>
        <taxon>Alphaproteobacteria</taxon>
        <taxon>Rhodospirillales</taxon>
        <taxon>Rhodospirillaceae</taxon>
        <taxon>Marinibaculum</taxon>
    </lineage>
</organism>
<dbReference type="EMBL" id="JBHRTR010000054">
    <property type="protein sequence ID" value="MFC3231032.1"/>
    <property type="molecule type" value="Genomic_DNA"/>
</dbReference>
<evidence type="ECO:0000313" key="3">
    <source>
        <dbReference type="Proteomes" id="UP001595528"/>
    </source>
</evidence>
<keyword evidence="3" id="KW-1185">Reference proteome</keyword>
<reference evidence="3" key="1">
    <citation type="journal article" date="2019" name="Int. J. Syst. Evol. Microbiol.">
        <title>The Global Catalogue of Microorganisms (GCM) 10K type strain sequencing project: providing services to taxonomists for standard genome sequencing and annotation.</title>
        <authorList>
            <consortium name="The Broad Institute Genomics Platform"/>
            <consortium name="The Broad Institute Genome Sequencing Center for Infectious Disease"/>
            <person name="Wu L."/>
            <person name="Ma J."/>
        </authorList>
    </citation>
    <scope>NUCLEOTIDE SEQUENCE [LARGE SCALE GENOMIC DNA]</scope>
    <source>
        <strain evidence="3">KCTC 42964</strain>
    </source>
</reference>
<dbReference type="Gene3D" id="1.10.3680.10">
    <property type="entry name" value="TerB-like"/>
    <property type="match status" value="1"/>
</dbReference>
<dbReference type="InterPro" id="IPR007791">
    <property type="entry name" value="DjlA_N"/>
</dbReference>
<protein>
    <submittedName>
        <fullName evidence="2">Tellurite resistance TerB family protein</fullName>
    </submittedName>
</protein>